<keyword evidence="1" id="KW-0677">Repeat</keyword>
<feature type="compositionally biased region" description="Polar residues" evidence="4">
    <location>
        <begin position="63"/>
        <end position="81"/>
    </location>
</feature>
<dbReference type="Proteomes" id="UP000694866">
    <property type="component" value="Unplaced"/>
</dbReference>
<dbReference type="KEGG" id="fas:105273670"/>
<dbReference type="PRINTS" id="PR01415">
    <property type="entry name" value="ANKYRIN"/>
</dbReference>
<accession>A0A9R1TRV6</accession>
<evidence type="ECO:0000313" key="6">
    <source>
        <dbReference type="RefSeq" id="XP_011314545.1"/>
    </source>
</evidence>
<dbReference type="GO" id="GO:0004190">
    <property type="term" value="F:aspartic-type endopeptidase activity"/>
    <property type="evidence" value="ECO:0007669"/>
    <property type="project" value="InterPro"/>
</dbReference>
<dbReference type="PANTHER" id="PTHR24161:SF85">
    <property type="entry name" value="PALMITOYLTRANSFERASE HIP14"/>
    <property type="match status" value="1"/>
</dbReference>
<feature type="region of interest" description="Disordered" evidence="4">
    <location>
        <begin position="56"/>
        <end position="82"/>
    </location>
</feature>
<dbReference type="PROSITE" id="PS50297">
    <property type="entry name" value="ANK_REP_REGION"/>
    <property type="match status" value="3"/>
</dbReference>
<reference evidence="6" key="1">
    <citation type="submission" date="2025-08" db="UniProtKB">
        <authorList>
            <consortium name="RefSeq"/>
        </authorList>
    </citation>
    <scope>IDENTIFICATION</scope>
    <source>
        <strain evidence="6">USDA-PBARC FA_bdor</strain>
        <tissue evidence="6">Whole organism</tissue>
    </source>
</reference>
<sequence>MSGISVTSDTRVIGGPDEAGLVNLGDFEVKGVVNRGKNGKRVSTWDESECNYETASAASSASLGSDESNELNESSGYNSPGNEGDIKCGGLGGLGRFSGLCASDGVGAEGGSVDEGWEADDSARFYEAVRIGDSEKVDELLGEGAIVDVDEPNWNVSGDPPLLVAATNHCYEVLRVLLAKGCNPGARSPRGETALHRAIINRGPFKARKFVEELLKHGCSPGVKEAGGGLTALHMLTRQLAHAYSSRVPQVEFQEALETLSLLAKAGAVNEKDHQGRNALHILASSVTFDNCRPEIASVIQVLLSAGGDPLLKNDRGETPLHEALEFGALNTADLLIPHTPTGLTSRYGETPLHIASRKNYPETVEKLLKLNENPRTQDAGGNTPVHLAAARGFHQVVSLLMTSSLVQLEVTNDEGLTALQVAAESGFIDTVRVLIDSGADLTCIDGSIHHRHLDISVIIDQERTRRSENHT</sequence>
<dbReference type="AlphaFoldDB" id="A0A9R1TRV6"/>
<evidence type="ECO:0000256" key="3">
    <source>
        <dbReference type="PROSITE-ProRule" id="PRU00023"/>
    </source>
</evidence>
<protein>
    <submittedName>
        <fullName evidence="6">Serine/threonine-protein phosphatase 6 regulatory ankyrin repeat subunit C-like</fullName>
    </submittedName>
</protein>
<dbReference type="PROSITE" id="PS00141">
    <property type="entry name" value="ASP_PROTEASE"/>
    <property type="match status" value="1"/>
</dbReference>
<feature type="repeat" description="ANK" evidence="3">
    <location>
        <begin position="348"/>
        <end position="380"/>
    </location>
</feature>
<dbReference type="Pfam" id="PF12796">
    <property type="entry name" value="Ank_2"/>
    <property type="match status" value="2"/>
</dbReference>
<dbReference type="Gene3D" id="1.25.40.20">
    <property type="entry name" value="Ankyrin repeat-containing domain"/>
    <property type="match status" value="3"/>
</dbReference>
<dbReference type="InterPro" id="IPR002110">
    <property type="entry name" value="Ankyrin_rpt"/>
</dbReference>
<dbReference type="PROSITE" id="PS50088">
    <property type="entry name" value="ANK_REPEAT"/>
    <property type="match status" value="4"/>
</dbReference>
<dbReference type="PANTHER" id="PTHR24161">
    <property type="entry name" value="ANK_REP_REGION DOMAIN-CONTAINING PROTEIN-RELATED"/>
    <property type="match status" value="1"/>
</dbReference>
<dbReference type="GeneID" id="105273670"/>
<evidence type="ECO:0000313" key="5">
    <source>
        <dbReference type="Proteomes" id="UP000694866"/>
    </source>
</evidence>
<evidence type="ECO:0000256" key="1">
    <source>
        <dbReference type="ARBA" id="ARBA00022737"/>
    </source>
</evidence>
<proteinExistence type="predicted"/>
<dbReference type="InterPro" id="IPR036770">
    <property type="entry name" value="Ankyrin_rpt-contain_sf"/>
</dbReference>
<dbReference type="SMART" id="SM00248">
    <property type="entry name" value="ANK"/>
    <property type="match status" value="8"/>
</dbReference>
<dbReference type="InterPro" id="IPR001969">
    <property type="entry name" value="Aspartic_peptidase_AS"/>
</dbReference>
<dbReference type="OrthoDB" id="448455at2759"/>
<gene>
    <name evidence="6" type="primary">LOC105273670</name>
</gene>
<keyword evidence="5" id="KW-1185">Reference proteome</keyword>
<name>A0A9R1TRV6_9HYME</name>
<evidence type="ECO:0000256" key="4">
    <source>
        <dbReference type="SAM" id="MobiDB-lite"/>
    </source>
</evidence>
<dbReference type="GO" id="GO:0006508">
    <property type="term" value="P:proteolysis"/>
    <property type="evidence" value="ECO:0007669"/>
    <property type="project" value="InterPro"/>
</dbReference>
<evidence type="ECO:0000256" key="2">
    <source>
        <dbReference type="ARBA" id="ARBA00023043"/>
    </source>
</evidence>
<organism evidence="5 6">
    <name type="scientific">Fopius arisanus</name>
    <dbReference type="NCBI Taxonomy" id="64838"/>
    <lineage>
        <taxon>Eukaryota</taxon>
        <taxon>Metazoa</taxon>
        <taxon>Ecdysozoa</taxon>
        <taxon>Arthropoda</taxon>
        <taxon>Hexapoda</taxon>
        <taxon>Insecta</taxon>
        <taxon>Pterygota</taxon>
        <taxon>Neoptera</taxon>
        <taxon>Endopterygota</taxon>
        <taxon>Hymenoptera</taxon>
        <taxon>Apocrita</taxon>
        <taxon>Ichneumonoidea</taxon>
        <taxon>Braconidae</taxon>
        <taxon>Opiinae</taxon>
        <taxon>Fopius</taxon>
    </lineage>
</organism>
<dbReference type="RefSeq" id="XP_011314545.1">
    <property type="nucleotide sequence ID" value="XM_011316243.1"/>
</dbReference>
<dbReference type="SUPFAM" id="SSF48403">
    <property type="entry name" value="Ankyrin repeat"/>
    <property type="match status" value="1"/>
</dbReference>
<keyword evidence="2 3" id="KW-0040">ANK repeat</keyword>
<feature type="repeat" description="ANK" evidence="3">
    <location>
        <begin position="381"/>
        <end position="402"/>
    </location>
</feature>
<feature type="repeat" description="ANK" evidence="3">
    <location>
        <begin position="415"/>
        <end position="447"/>
    </location>
</feature>
<feature type="repeat" description="ANK" evidence="3">
    <location>
        <begin position="157"/>
        <end position="189"/>
    </location>
</feature>